<keyword evidence="1" id="KW-0812">Transmembrane</keyword>
<proteinExistence type="predicted"/>
<gene>
    <name evidence="2" type="ORF">JG688_00011091</name>
</gene>
<dbReference type="EMBL" id="JAENGY010000748">
    <property type="protein sequence ID" value="KAG6957145.1"/>
    <property type="molecule type" value="Genomic_DNA"/>
</dbReference>
<feature type="transmembrane region" description="Helical" evidence="1">
    <location>
        <begin position="213"/>
        <end position="233"/>
    </location>
</feature>
<reference evidence="2" key="1">
    <citation type="submission" date="2021-01" db="EMBL/GenBank/DDBJ databases">
        <title>Phytophthora aleatoria, a newly-described species from Pinus radiata is distinct from Phytophthora cactorum isolates based on comparative genomics.</title>
        <authorList>
            <person name="Mcdougal R."/>
            <person name="Panda P."/>
            <person name="Williams N."/>
            <person name="Studholme D.J."/>
        </authorList>
    </citation>
    <scope>NUCLEOTIDE SEQUENCE</scope>
    <source>
        <strain evidence="2">NZFS 4037</strain>
    </source>
</reference>
<comment type="caution">
    <text evidence="2">The sequence shown here is derived from an EMBL/GenBank/DDBJ whole genome shotgun (WGS) entry which is preliminary data.</text>
</comment>
<keyword evidence="1" id="KW-0472">Membrane</keyword>
<evidence type="ECO:0000313" key="2">
    <source>
        <dbReference type="EMBL" id="KAG6957145.1"/>
    </source>
</evidence>
<organism evidence="2 3">
    <name type="scientific">Phytophthora aleatoria</name>
    <dbReference type="NCBI Taxonomy" id="2496075"/>
    <lineage>
        <taxon>Eukaryota</taxon>
        <taxon>Sar</taxon>
        <taxon>Stramenopiles</taxon>
        <taxon>Oomycota</taxon>
        <taxon>Peronosporomycetes</taxon>
        <taxon>Peronosporales</taxon>
        <taxon>Peronosporaceae</taxon>
        <taxon>Phytophthora</taxon>
    </lineage>
</organism>
<keyword evidence="1" id="KW-1133">Transmembrane helix</keyword>
<evidence type="ECO:0008006" key="4">
    <source>
        <dbReference type="Google" id="ProtNLM"/>
    </source>
</evidence>
<dbReference type="AlphaFoldDB" id="A0A8J5J4R1"/>
<evidence type="ECO:0000313" key="3">
    <source>
        <dbReference type="Proteomes" id="UP000709295"/>
    </source>
</evidence>
<dbReference type="Proteomes" id="UP000709295">
    <property type="component" value="Unassembled WGS sequence"/>
</dbReference>
<protein>
    <recommendedName>
        <fullName evidence="4">Transmembrane protein</fullName>
    </recommendedName>
</protein>
<sequence>MVVTSSWNVSELFVLMNHRGYRRPLGTSSANATCLTTQDIPPLHTLKDTVHSAFRPELYSEFDVRCKPLQFTFYEEPFVACAEDWLRARLKMTSPSNITPSGSAEQQPTDPVLVIHGKQSALELTVLPDTQVDADQPFEQLDHCEYLEAPMTSGEVCSIWPFAFAKMDGEGEVLEQPKRVAPLSTVSLDSTYDHDDGDSTSVEKPPLHNRYSWAPFVVLVVLVLVAVGLVLPLDRDNASQHGIAVDEGDPILSTTHSSLTSDKGLTAPQKKLVEWLKQARNASELYVQGDSSNMSLTGILFPQNGSDTSLPFDALVTIDSGVVLPSRQCVALANGRGYKWVETSLGYEDTIVTSGCLATHQTIPLDGFDSVIATADWASSDDESDEVNVVFNGENYTISKEEDDYDYYSSGMEDTQCWLIDSEKEEFGLSACMSSIGDLFLKSDMAELLKAASACPQLAPKRTSLASHTMSLVPLPLRKWYASYKE</sequence>
<keyword evidence="3" id="KW-1185">Reference proteome</keyword>
<name>A0A8J5J4R1_9STRA</name>
<evidence type="ECO:0000256" key="1">
    <source>
        <dbReference type="SAM" id="Phobius"/>
    </source>
</evidence>
<accession>A0A8J5J4R1</accession>